<feature type="domain" description="Carbohydrate kinase PfkB" evidence="1">
    <location>
        <begin position="35"/>
        <end position="116"/>
    </location>
</feature>
<protein>
    <submittedName>
        <fullName evidence="2">Unnamed protein product</fullName>
    </submittedName>
</protein>
<evidence type="ECO:0000313" key="3">
    <source>
        <dbReference type="Proteomes" id="UP001165083"/>
    </source>
</evidence>
<sequence>MSKDYLRDNISIATAREFLERIQERQWGEDWHQWVKAFICPWGSDGVYYLEMTDATIHHIPAAQLDCVVESNGAGDSFIGASLAGLSSGIAPLHLVLKTACEVATFKCSQIGFKLPADKLLKWQPRLQHSENDDKVDGA</sequence>
<dbReference type="InterPro" id="IPR029056">
    <property type="entry name" value="Ribokinase-like"/>
</dbReference>
<name>A0A9W6TU89_9STRA</name>
<proteinExistence type="predicted"/>
<comment type="caution">
    <text evidence="2">The sequence shown here is derived from an EMBL/GenBank/DDBJ whole genome shotgun (WGS) entry which is preliminary data.</text>
</comment>
<evidence type="ECO:0000313" key="2">
    <source>
        <dbReference type="EMBL" id="GMF20129.1"/>
    </source>
</evidence>
<dbReference type="Gene3D" id="3.40.1190.20">
    <property type="match status" value="1"/>
</dbReference>
<reference evidence="2" key="1">
    <citation type="submission" date="2023-04" db="EMBL/GenBank/DDBJ databases">
        <title>Phytophthora lilii NBRC 32176.</title>
        <authorList>
            <person name="Ichikawa N."/>
            <person name="Sato H."/>
            <person name="Tonouchi N."/>
        </authorList>
    </citation>
    <scope>NUCLEOTIDE SEQUENCE</scope>
    <source>
        <strain evidence="2">NBRC 32176</strain>
    </source>
</reference>
<dbReference type="Pfam" id="PF00294">
    <property type="entry name" value="PfkB"/>
    <property type="match status" value="1"/>
</dbReference>
<dbReference type="EMBL" id="BSXW01000366">
    <property type="protein sequence ID" value="GMF20129.1"/>
    <property type="molecule type" value="Genomic_DNA"/>
</dbReference>
<organism evidence="2 3">
    <name type="scientific">Phytophthora lilii</name>
    <dbReference type="NCBI Taxonomy" id="2077276"/>
    <lineage>
        <taxon>Eukaryota</taxon>
        <taxon>Sar</taxon>
        <taxon>Stramenopiles</taxon>
        <taxon>Oomycota</taxon>
        <taxon>Peronosporomycetes</taxon>
        <taxon>Peronosporales</taxon>
        <taxon>Peronosporaceae</taxon>
        <taxon>Phytophthora</taxon>
    </lineage>
</organism>
<dbReference type="AlphaFoldDB" id="A0A9W6TU89"/>
<dbReference type="Proteomes" id="UP001165083">
    <property type="component" value="Unassembled WGS sequence"/>
</dbReference>
<dbReference type="OrthoDB" id="204058at2759"/>
<dbReference type="InterPro" id="IPR011611">
    <property type="entry name" value="PfkB_dom"/>
</dbReference>
<gene>
    <name evidence="2" type="ORF">Plil01_000778900</name>
</gene>
<evidence type="ECO:0000259" key="1">
    <source>
        <dbReference type="Pfam" id="PF00294"/>
    </source>
</evidence>
<accession>A0A9W6TU89</accession>
<dbReference type="SUPFAM" id="SSF53613">
    <property type="entry name" value="Ribokinase-like"/>
    <property type="match status" value="1"/>
</dbReference>
<keyword evidence="3" id="KW-1185">Reference proteome</keyword>